<evidence type="ECO:0000256" key="2">
    <source>
        <dbReference type="ARBA" id="ARBA00022737"/>
    </source>
</evidence>
<feature type="repeat" description="PPR" evidence="3">
    <location>
        <begin position="184"/>
        <end position="218"/>
    </location>
</feature>
<dbReference type="EMBL" id="PKMF04000029">
    <property type="protein sequence ID" value="KAK7857177.1"/>
    <property type="molecule type" value="Genomic_DNA"/>
</dbReference>
<evidence type="ECO:0000313" key="4">
    <source>
        <dbReference type="EMBL" id="KAK7857177.1"/>
    </source>
</evidence>
<protein>
    <submittedName>
        <fullName evidence="4">Pentatricopeptide repeat-containing protein</fullName>
    </submittedName>
</protein>
<dbReference type="Pfam" id="PF13041">
    <property type="entry name" value="PPR_2"/>
    <property type="match status" value="1"/>
</dbReference>
<evidence type="ECO:0000256" key="3">
    <source>
        <dbReference type="PROSITE-ProRule" id="PRU00708"/>
    </source>
</evidence>
<evidence type="ECO:0000256" key="1">
    <source>
        <dbReference type="ARBA" id="ARBA00007626"/>
    </source>
</evidence>
<reference evidence="4" key="3">
    <citation type="submission" date="2023-07" db="EMBL/GenBank/DDBJ databases">
        <title>An improved reference 1 genome and first organelle genomes of Quercus suber.</title>
        <authorList>
            <consortium name="Genosuber Consortium"/>
            <person name="Usie A."/>
            <person name="Serra O."/>
            <person name="Barros P."/>
        </authorList>
    </citation>
    <scope>NUCLEOTIDE SEQUENCE</scope>
    <source>
        <strain evidence="4">HL8</strain>
        <tissue evidence="4">Leaves</tissue>
    </source>
</reference>
<comment type="caution">
    <text evidence="4">The sequence shown here is derived from an EMBL/GenBank/DDBJ whole genome shotgun (WGS) entry which is preliminary data.</text>
</comment>
<comment type="similarity">
    <text evidence="1">Belongs to the PPR family. P subfamily.</text>
</comment>
<dbReference type="PANTHER" id="PTHR47936">
    <property type="entry name" value="PPR_LONG DOMAIN-CONTAINING PROTEIN"/>
    <property type="match status" value="1"/>
</dbReference>
<dbReference type="AlphaFoldDB" id="A0AAW0LZS3"/>
<dbReference type="NCBIfam" id="TIGR00756">
    <property type="entry name" value="PPR"/>
    <property type="match status" value="5"/>
</dbReference>
<feature type="repeat" description="PPR" evidence="3">
    <location>
        <begin position="149"/>
        <end position="183"/>
    </location>
</feature>
<feature type="repeat" description="PPR" evidence="3">
    <location>
        <begin position="114"/>
        <end position="148"/>
    </location>
</feature>
<dbReference type="SUPFAM" id="SSF81901">
    <property type="entry name" value="HCP-like"/>
    <property type="match status" value="1"/>
</dbReference>
<keyword evidence="2" id="KW-0677">Repeat</keyword>
<dbReference type="Pfam" id="PF01535">
    <property type="entry name" value="PPR"/>
    <property type="match status" value="4"/>
</dbReference>
<feature type="repeat" description="PPR" evidence="3">
    <location>
        <begin position="79"/>
        <end position="113"/>
    </location>
</feature>
<reference evidence="4" key="1">
    <citation type="submission" date="2017-12" db="EMBL/GenBank/DDBJ databases">
        <authorList>
            <person name="Barbosa P."/>
            <person name="Usie A."/>
            <person name="Ramos A.M."/>
        </authorList>
    </citation>
    <scope>NUCLEOTIDE SEQUENCE</scope>
    <source>
        <strain evidence="4">HL8</strain>
        <tissue evidence="4">Leaves</tissue>
    </source>
</reference>
<gene>
    <name evidence="4" type="ORF">CFP56_019103</name>
</gene>
<proteinExistence type="inferred from homology"/>
<dbReference type="PANTHER" id="PTHR47936:SF1">
    <property type="entry name" value="PENTATRICOPEPTIDE REPEAT-CONTAINING PROTEIN GUN1, CHLOROPLASTIC"/>
    <property type="match status" value="1"/>
</dbReference>
<dbReference type="InterPro" id="IPR002885">
    <property type="entry name" value="PPR_rpt"/>
</dbReference>
<feature type="repeat" description="PPR" evidence="3">
    <location>
        <begin position="219"/>
        <end position="253"/>
    </location>
</feature>
<reference evidence="4" key="2">
    <citation type="journal article" date="2018" name="Sci. Data">
        <title>The draft genome sequence of cork oak.</title>
        <authorList>
            <person name="Ramos A.M."/>
            <person name="Usie A."/>
            <person name="Barbosa P."/>
            <person name="Barros P.M."/>
            <person name="Capote T."/>
            <person name="Chaves I."/>
            <person name="Simoes F."/>
            <person name="Abreu I."/>
            <person name="Carrasquinho I."/>
            <person name="Faro C."/>
            <person name="Guimaraes J.B."/>
            <person name="Mendonca D."/>
            <person name="Nobrega F."/>
            <person name="Rodrigues L."/>
            <person name="Saibo N.J.M."/>
            <person name="Varela M.C."/>
            <person name="Egas C."/>
            <person name="Matos J."/>
            <person name="Miguel C.M."/>
            <person name="Oliveira M.M."/>
            <person name="Ricardo C.P."/>
            <person name="Goncalves S."/>
        </authorList>
    </citation>
    <scope>NUCLEOTIDE SEQUENCE [LARGE SCALE GENOMIC DNA]</scope>
    <source>
        <strain evidence="4">HL8</strain>
    </source>
</reference>
<dbReference type="PROSITE" id="PS51375">
    <property type="entry name" value="PPR"/>
    <property type="match status" value="5"/>
</dbReference>
<dbReference type="Gene3D" id="1.25.40.10">
    <property type="entry name" value="Tetratricopeptide repeat domain"/>
    <property type="match status" value="3"/>
</dbReference>
<organism evidence="4">
    <name type="scientific">Quercus suber</name>
    <name type="common">Cork oak</name>
    <dbReference type="NCBI Taxonomy" id="58331"/>
    <lineage>
        <taxon>Eukaryota</taxon>
        <taxon>Viridiplantae</taxon>
        <taxon>Streptophyta</taxon>
        <taxon>Embryophyta</taxon>
        <taxon>Tracheophyta</taxon>
        <taxon>Spermatophyta</taxon>
        <taxon>Magnoliopsida</taxon>
        <taxon>eudicotyledons</taxon>
        <taxon>Gunneridae</taxon>
        <taxon>Pentapetalae</taxon>
        <taxon>rosids</taxon>
        <taxon>fabids</taxon>
        <taxon>Fagales</taxon>
        <taxon>Fagaceae</taxon>
        <taxon>Quercus</taxon>
    </lineage>
</organism>
<dbReference type="InterPro" id="IPR011990">
    <property type="entry name" value="TPR-like_helical_dom_sf"/>
</dbReference>
<name>A0AAW0LZS3_QUESU</name>
<sequence length="334" mass="38341">MTRKGISKNSSVYSSLICSFASLREVKVAEDLFEEGKSKQMLRDLGLYLKLVLMYVEEGLMEKTLEIVRAMKISKLRISDCIFCAIVNGFSKKRGFLAAVKVYKELISQGCEPGQVTYSSVINAYCHLGLYSKVVMLFSEMEQNGFDWCVVAYYRMIVMYDKTGRPKNAMRLLAKMKERGCEPNVWIYNSLMEMHGTAKNLRQVEKLWKEMKRRKVAPDKVSYTSVISAYSKAKEFETCLRYYNEFRINGGEIDKVMAGIMVGVFSSSQIDELVKLLRDMKSGGTRLDGRLYRSSMNALRDSGLQVEAKWLQDFAVVDDLFYNMIILPQFLGIW</sequence>
<accession>A0AAW0LZS3</accession>